<dbReference type="SUPFAM" id="SSF143100">
    <property type="entry name" value="TTHA1013/TTHA0281-like"/>
    <property type="match status" value="1"/>
</dbReference>
<evidence type="ECO:0000313" key="2">
    <source>
        <dbReference type="EMBL" id="GGM27925.1"/>
    </source>
</evidence>
<reference evidence="2" key="1">
    <citation type="journal article" date="2014" name="Int. J. Syst. Evol. Microbiol.">
        <title>Complete genome sequence of Corynebacterium casei LMG S-19264T (=DSM 44701T), isolated from a smear-ripened cheese.</title>
        <authorList>
            <consortium name="US DOE Joint Genome Institute (JGI-PGF)"/>
            <person name="Walter F."/>
            <person name="Albersmeier A."/>
            <person name="Kalinowski J."/>
            <person name="Ruckert C."/>
        </authorList>
    </citation>
    <scope>NUCLEOTIDE SEQUENCE</scope>
    <source>
        <strain evidence="2">CGMCC 4.7312</strain>
    </source>
</reference>
<gene>
    <name evidence="2" type="ORF">GCM10011608_10950</name>
</gene>
<keyword evidence="3" id="KW-1185">Reference proteome</keyword>
<comment type="caution">
    <text evidence="2">The sequence shown here is derived from an EMBL/GenBank/DDBJ whole genome shotgun (WGS) entry which is preliminary data.</text>
</comment>
<accession>A0A917TMF3</accession>
<dbReference type="InterPro" id="IPR035069">
    <property type="entry name" value="TTHA1013/TTHA0281-like"/>
</dbReference>
<name>A0A917TMF3_9ACTN</name>
<evidence type="ECO:0000256" key="1">
    <source>
        <dbReference type="SAM" id="MobiDB-lite"/>
    </source>
</evidence>
<dbReference type="EMBL" id="BMNB01000003">
    <property type="protein sequence ID" value="GGM27925.1"/>
    <property type="molecule type" value="Genomic_DNA"/>
</dbReference>
<proteinExistence type="predicted"/>
<dbReference type="AlphaFoldDB" id="A0A917TMF3"/>
<evidence type="ECO:0000313" key="3">
    <source>
        <dbReference type="Proteomes" id="UP000608890"/>
    </source>
</evidence>
<sequence>MNQHHTYRVVVTREYNAWLADVPELDGAHTYARNLPGLDQAVRETIAMLEDMPDGAEPGIRLAYEYRTGDPHLDEAAAQVRAARSRVAVEKQQVERQTVELARQMLSRHSLSVRDAATLLDVTPQRISQVAPSERRARKAGRAAVTGRNTADGAQVKGVA</sequence>
<feature type="region of interest" description="Disordered" evidence="1">
    <location>
        <begin position="128"/>
        <end position="160"/>
    </location>
</feature>
<organism evidence="2 3">
    <name type="scientific">Micromonospora sonchi</name>
    <dbReference type="NCBI Taxonomy" id="1763543"/>
    <lineage>
        <taxon>Bacteria</taxon>
        <taxon>Bacillati</taxon>
        <taxon>Actinomycetota</taxon>
        <taxon>Actinomycetes</taxon>
        <taxon>Micromonosporales</taxon>
        <taxon>Micromonosporaceae</taxon>
        <taxon>Micromonospora</taxon>
    </lineage>
</organism>
<protein>
    <recommendedName>
        <fullName evidence="4">Type II toxin-antitoxin system HicB family antitoxin</fullName>
    </recommendedName>
</protein>
<reference evidence="2" key="2">
    <citation type="submission" date="2020-09" db="EMBL/GenBank/DDBJ databases">
        <authorList>
            <person name="Sun Q."/>
            <person name="Zhou Y."/>
        </authorList>
    </citation>
    <scope>NUCLEOTIDE SEQUENCE</scope>
    <source>
        <strain evidence="2">CGMCC 4.7312</strain>
    </source>
</reference>
<evidence type="ECO:0008006" key="4">
    <source>
        <dbReference type="Google" id="ProtNLM"/>
    </source>
</evidence>
<dbReference type="RefSeq" id="WP_189041135.1">
    <property type="nucleotide sequence ID" value="NZ_BMNB01000003.1"/>
</dbReference>
<dbReference type="Proteomes" id="UP000608890">
    <property type="component" value="Unassembled WGS sequence"/>
</dbReference>